<dbReference type="EMBL" id="RXNV01000001">
    <property type="protein sequence ID" value="RTR34384.1"/>
    <property type="molecule type" value="Genomic_DNA"/>
</dbReference>
<feature type="transmembrane region" description="Helical" evidence="5">
    <location>
        <begin position="520"/>
        <end position="539"/>
    </location>
</feature>
<evidence type="ECO:0000256" key="5">
    <source>
        <dbReference type="RuleBase" id="RU363032"/>
    </source>
</evidence>
<feature type="transmembrane region" description="Helical" evidence="5">
    <location>
        <begin position="648"/>
        <end position="668"/>
    </location>
</feature>
<gene>
    <name evidence="7" type="ORF">EKG39_01530</name>
</gene>
<accession>A0A431WFN0</accession>
<name>A0A431WFN0_9GAMM</name>
<evidence type="ECO:0000313" key="8">
    <source>
        <dbReference type="Proteomes" id="UP000282060"/>
    </source>
</evidence>
<dbReference type="SUPFAM" id="SSF69322">
    <property type="entry name" value="Tricorn protease domain 2"/>
    <property type="match status" value="1"/>
</dbReference>
<dbReference type="Pfam" id="PF00528">
    <property type="entry name" value="BPD_transp_1"/>
    <property type="match status" value="1"/>
</dbReference>
<keyword evidence="4 5" id="KW-0472">Membrane</keyword>
<dbReference type="PROSITE" id="PS50928">
    <property type="entry name" value="ABC_TM1"/>
    <property type="match status" value="1"/>
</dbReference>
<keyword evidence="3 5" id="KW-1133">Transmembrane helix</keyword>
<evidence type="ECO:0000256" key="3">
    <source>
        <dbReference type="ARBA" id="ARBA00022989"/>
    </source>
</evidence>
<dbReference type="SUPFAM" id="SSF161098">
    <property type="entry name" value="MetI-like"/>
    <property type="match status" value="1"/>
</dbReference>
<comment type="similarity">
    <text evidence="5">Belongs to the binding-protein-dependent transport system permease family.</text>
</comment>
<reference evidence="7 8" key="1">
    <citation type="submission" date="2018-12" db="EMBL/GenBank/DDBJ databases">
        <authorList>
            <person name="Yu L."/>
        </authorList>
    </citation>
    <scope>NUCLEOTIDE SEQUENCE [LARGE SCALE GENOMIC DNA]</scope>
    <source>
        <strain evidence="7 8">HAW-EB5</strain>
    </source>
</reference>
<feature type="transmembrane region" description="Helical" evidence="5">
    <location>
        <begin position="491"/>
        <end position="514"/>
    </location>
</feature>
<sequence>MVTQVIKPDPKAKNLLMGKGSSRRAIQDRLTQVGVTIGGTMVFVALLLIFFYLLYVVKPIFDGAEVTPLVSVDITNNASPALMLGSDEQNEIIYRVSESGQVDFYDAKSGQLIETETLPLPQGAEVVGSATSVASEQRFALGLSNGQMLLAGINFGVTYPNNQRVITPDLRYPAGSAPLTVDGNGSPLNNLVFGYSSDKMSFAYQDQNNLWHLTRQEGEENMMTEEVEWIATTGLITDAPQDVQQRLMTPDQRQLLLRSGDKLFIYNIRDADDISLQQVLELELAKAKVTDVSLLAGASSILVSYDSGLVAQYFQVNGERGRQYQEIRSFDASSSVASVASEFYRKSFVTVSDQGDLTLLYTTSERELFSESFDLKNPKKVGFSPRSNALVVEAGSKLHLFAVENSHPEVSWSAMWSKVWYEGYPEPKFVWQSTSGSDDFEAKLSLMPLAFGTMKAALYAMLFATPLAIAGAIYTAYFMSPKIRSIVKPTIEIMEALPTVILGFLAGLWLAPLIEDNLPGILVLLVLLPLSILATAFLWHNLPGKWKQRLPETYQELMLLPVIIFIGWFSFAISPAIEVAFFHGDSRMFITNELGITFDQRNALVVGIAMGFAVIPTIFSIAEDAVFSVPRHLSNGSLALGATNWQTLTRVVLLTASPGIFSAIMMGLGRAVGETMIVLMATGNTAIMEWSVFEGMRTLAANIAVEMPESAIGSSHYRVLFLAAFVLFIFTFFFNTIAEVVRQRLRERYSSL</sequence>
<comment type="subcellular location">
    <subcellularLocation>
        <location evidence="1 5">Cell membrane</location>
        <topology evidence="1 5">Multi-pass membrane protein</topology>
    </subcellularLocation>
</comment>
<proteinExistence type="inferred from homology"/>
<dbReference type="Gene3D" id="1.10.3720.10">
    <property type="entry name" value="MetI-like"/>
    <property type="match status" value="1"/>
</dbReference>
<keyword evidence="8" id="KW-1185">Reference proteome</keyword>
<dbReference type="InterPro" id="IPR035906">
    <property type="entry name" value="MetI-like_sf"/>
</dbReference>
<feature type="transmembrane region" description="Helical" evidence="5">
    <location>
        <begin position="603"/>
        <end position="627"/>
    </location>
</feature>
<keyword evidence="5" id="KW-0813">Transport</keyword>
<feature type="transmembrane region" description="Helical" evidence="5">
    <location>
        <begin position="559"/>
        <end position="583"/>
    </location>
</feature>
<dbReference type="InterPro" id="IPR000515">
    <property type="entry name" value="MetI-like"/>
</dbReference>
<evidence type="ECO:0000313" key="7">
    <source>
        <dbReference type="EMBL" id="RTR34384.1"/>
    </source>
</evidence>
<feature type="transmembrane region" description="Helical" evidence="5">
    <location>
        <begin position="456"/>
        <end position="479"/>
    </location>
</feature>
<feature type="domain" description="ABC transmembrane type-1" evidence="6">
    <location>
        <begin position="450"/>
        <end position="738"/>
    </location>
</feature>
<dbReference type="RefSeq" id="WP_126503568.1">
    <property type="nucleotide sequence ID" value="NZ_RXNV01000001.1"/>
</dbReference>
<dbReference type="PANTHER" id="PTHR42727:SF1">
    <property type="entry name" value="PHOSPHATE TRANSPORT SYSTEM PERMEASE"/>
    <property type="match status" value="1"/>
</dbReference>
<dbReference type="PANTHER" id="PTHR42727">
    <property type="entry name" value="PHOSPHATE TRANSPORT SYSTEM PERMEASE PROTEIN"/>
    <property type="match status" value="1"/>
</dbReference>
<feature type="transmembrane region" description="Helical" evidence="5">
    <location>
        <begin position="717"/>
        <end position="738"/>
    </location>
</feature>
<protein>
    <submittedName>
        <fullName evidence="7">ABC transporter permease subunit</fullName>
    </submittedName>
</protein>
<evidence type="ECO:0000256" key="2">
    <source>
        <dbReference type="ARBA" id="ARBA00022692"/>
    </source>
</evidence>
<dbReference type="Proteomes" id="UP000282060">
    <property type="component" value="Unassembled WGS sequence"/>
</dbReference>
<dbReference type="OrthoDB" id="9785113at2"/>
<dbReference type="AlphaFoldDB" id="A0A431WFN0"/>
<feature type="transmembrane region" description="Helical" evidence="5">
    <location>
        <begin position="33"/>
        <end position="55"/>
    </location>
</feature>
<evidence type="ECO:0000256" key="1">
    <source>
        <dbReference type="ARBA" id="ARBA00004651"/>
    </source>
</evidence>
<organism evidence="7 8">
    <name type="scientific">Shewanella atlantica</name>
    <dbReference type="NCBI Taxonomy" id="271099"/>
    <lineage>
        <taxon>Bacteria</taxon>
        <taxon>Pseudomonadati</taxon>
        <taxon>Pseudomonadota</taxon>
        <taxon>Gammaproteobacteria</taxon>
        <taxon>Alteromonadales</taxon>
        <taxon>Shewanellaceae</taxon>
        <taxon>Shewanella</taxon>
    </lineage>
</organism>
<dbReference type="GO" id="GO:0005886">
    <property type="term" value="C:plasma membrane"/>
    <property type="evidence" value="ECO:0007669"/>
    <property type="project" value="UniProtKB-SubCell"/>
</dbReference>
<keyword evidence="2 5" id="KW-0812">Transmembrane</keyword>
<comment type="caution">
    <text evidence="7">The sequence shown here is derived from an EMBL/GenBank/DDBJ whole genome shotgun (WGS) entry which is preliminary data.</text>
</comment>
<dbReference type="GO" id="GO:0055085">
    <property type="term" value="P:transmembrane transport"/>
    <property type="evidence" value="ECO:0007669"/>
    <property type="project" value="InterPro"/>
</dbReference>
<evidence type="ECO:0000259" key="6">
    <source>
        <dbReference type="PROSITE" id="PS50928"/>
    </source>
</evidence>
<evidence type="ECO:0000256" key="4">
    <source>
        <dbReference type="ARBA" id="ARBA00023136"/>
    </source>
</evidence>
<dbReference type="CDD" id="cd06261">
    <property type="entry name" value="TM_PBP2"/>
    <property type="match status" value="1"/>
</dbReference>